<evidence type="ECO:0000256" key="3">
    <source>
        <dbReference type="ARBA" id="ARBA00022989"/>
    </source>
</evidence>
<dbReference type="InterPro" id="IPR007318">
    <property type="entry name" value="Phopholipid_MeTrfase"/>
</dbReference>
<keyword evidence="6" id="KW-0808">Transferase</keyword>
<dbReference type="EC" id="2.1.1.334" evidence="6"/>
<keyword evidence="3 5" id="KW-1133">Transmembrane helix</keyword>
<reference evidence="6" key="2">
    <citation type="submission" date="2023-04" db="EMBL/GenBank/DDBJ databases">
        <authorList>
            <person name="Beletskiy A.V."/>
            <person name="Mardanov A.V."/>
            <person name="Ravin N.V."/>
        </authorList>
    </citation>
    <scope>NUCLEOTIDE SEQUENCE</scope>
    <source>
        <strain evidence="6">GKL-01</strain>
    </source>
</reference>
<keyword evidence="2 5" id="KW-0812">Transmembrane</keyword>
<protein>
    <submittedName>
        <fullName evidence="6">Isoprenylcysteine carboxylmethyltransferase family protein</fullName>
        <ecNumber evidence="6">2.1.1.100</ecNumber>
        <ecNumber evidence="6">2.1.1.334</ecNumber>
    </submittedName>
</protein>
<sequence length="153" mass="17673">MTTLQLKIPPPVYFLLFAGGMWLLAQHVPLLNLIPKPWNYSGILIAILTLLADLTSLWAFFKARTTVNPLRPQRTQHLVTSGLYRYTRNPMYLGLLVILLGWTIYLGALTPFLLLPAFVWVITRMQILPEEAMLQAKFGKTYSDYQQRVPRWL</sequence>
<dbReference type="KEGG" id="tdu:QJT80_07520"/>
<dbReference type="EMBL" id="CP124755">
    <property type="protein sequence ID" value="WGZ92326.1"/>
    <property type="molecule type" value="Genomic_DNA"/>
</dbReference>
<accession>A0AA95KH97</accession>
<gene>
    <name evidence="6" type="ORF">QJT80_07520</name>
</gene>
<feature type="transmembrane region" description="Helical" evidence="5">
    <location>
        <begin position="92"/>
        <end position="122"/>
    </location>
</feature>
<evidence type="ECO:0000256" key="2">
    <source>
        <dbReference type="ARBA" id="ARBA00022692"/>
    </source>
</evidence>
<proteinExistence type="predicted"/>
<keyword evidence="4 5" id="KW-0472">Membrane</keyword>
<dbReference type="GO" id="GO:0012505">
    <property type="term" value="C:endomembrane system"/>
    <property type="evidence" value="ECO:0007669"/>
    <property type="project" value="UniProtKB-SubCell"/>
</dbReference>
<dbReference type="EC" id="2.1.1.100" evidence="6"/>
<dbReference type="Pfam" id="PF04191">
    <property type="entry name" value="PEMT"/>
    <property type="match status" value="1"/>
</dbReference>
<dbReference type="GO" id="GO:0032259">
    <property type="term" value="P:methylation"/>
    <property type="evidence" value="ECO:0007669"/>
    <property type="project" value="UniProtKB-KW"/>
</dbReference>
<dbReference type="Proteomes" id="UP001300672">
    <property type="component" value="Chromosome"/>
</dbReference>
<dbReference type="GO" id="GO:0004671">
    <property type="term" value="F:protein C-terminal S-isoprenylcysteine carboxyl O-methyltransferase activity"/>
    <property type="evidence" value="ECO:0007669"/>
    <property type="project" value="UniProtKB-EC"/>
</dbReference>
<reference evidence="6" key="1">
    <citation type="journal article" date="2023" name="Int. J. Mol. Sci.">
        <title>Metagenomics Revealed a New Genus 'Candidatus Thiocaldithrix dubininis' gen. nov., sp. nov. and a New Species 'Candidatus Thiothrix putei' sp. nov. in the Family Thiotrichaceae, Some Members of Which Have Traits of Both Na+- and H+-Motive Energetics.</title>
        <authorList>
            <person name="Ravin N.V."/>
            <person name="Muntyan M.S."/>
            <person name="Smolyakov D.D."/>
            <person name="Rudenko T.S."/>
            <person name="Beletsky A.V."/>
            <person name="Mardanov A.V."/>
            <person name="Grabovich M.Y."/>
        </authorList>
    </citation>
    <scope>NUCLEOTIDE SEQUENCE</scope>
    <source>
        <strain evidence="6">GKL-01</strain>
    </source>
</reference>
<evidence type="ECO:0000256" key="4">
    <source>
        <dbReference type="ARBA" id="ARBA00023136"/>
    </source>
</evidence>
<dbReference type="Gene3D" id="1.20.120.1630">
    <property type="match status" value="1"/>
</dbReference>
<dbReference type="PANTHER" id="PTHR12714:SF24">
    <property type="entry name" value="SLR1182 PROTEIN"/>
    <property type="match status" value="1"/>
</dbReference>
<feature type="transmembrane region" description="Helical" evidence="5">
    <location>
        <begin position="12"/>
        <end position="34"/>
    </location>
</feature>
<keyword evidence="6" id="KW-0489">Methyltransferase</keyword>
<comment type="subcellular location">
    <subcellularLocation>
        <location evidence="1">Endomembrane system</location>
        <topology evidence="1">Multi-pass membrane protein</topology>
    </subcellularLocation>
</comment>
<evidence type="ECO:0000313" key="6">
    <source>
        <dbReference type="EMBL" id="WGZ92326.1"/>
    </source>
</evidence>
<organism evidence="6">
    <name type="scientific">Candidatus Thiocaldithrix dubininis</name>
    <dbReference type="NCBI Taxonomy" id="3080823"/>
    <lineage>
        <taxon>Bacteria</taxon>
        <taxon>Pseudomonadati</taxon>
        <taxon>Pseudomonadota</taxon>
        <taxon>Gammaproteobacteria</taxon>
        <taxon>Thiotrichales</taxon>
        <taxon>Thiotrichaceae</taxon>
        <taxon>Candidatus Thiocaldithrix</taxon>
    </lineage>
</organism>
<dbReference type="PANTHER" id="PTHR12714">
    <property type="entry name" value="PROTEIN-S ISOPRENYLCYSTEINE O-METHYLTRANSFERASE"/>
    <property type="match status" value="1"/>
</dbReference>
<name>A0AA95KH97_9GAMM</name>
<evidence type="ECO:0000256" key="5">
    <source>
        <dbReference type="SAM" id="Phobius"/>
    </source>
</evidence>
<dbReference type="AlphaFoldDB" id="A0AA95KH97"/>
<evidence type="ECO:0000256" key="1">
    <source>
        <dbReference type="ARBA" id="ARBA00004127"/>
    </source>
</evidence>
<feature type="transmembrane region" description="Helical" evidence="5">
    <location>
        <begin position="40"/>
        <end position="61"/>
    </location>
</feature>